<dbReference type="EMBL" id="CH476636">
    <property type="protein sequence ID" value="EDN94981.1"/>
    <property type="molecule type" value="Genomic_DNA"/>
</dbReference>
<dbReference type="Proteomes" id="UP000001312">
    <property type="component" value="Unassembled WGS sequence"/>
</dbReference>
<organism evidence="6 7">
    <name type="scientific">Sclerotinia sclerotiorum (strain ATCC 18683 / 1980 / Ss-1)</name>
    <name type="common">White mold</name>
    <name type="synonym">Whetzelinia sclerotiorum</name>
    <dbReference type="NCBI Taxonomy" id="665079"/>
    <lineage>
        <taxon>Eukaryota</taxon>
        <taxon>Fungi</taxon>
        <taxon>Dikarya</taxon>
        <taxon>Ascomycota</taxon>
        <taxon>Pezizomycotina</taxon>
        <taxon>Leotiomycetes</taxon>
        <taxon>Helotiales</taxon>
        <taxon>Sclerotiniaceae</taxon>
        <taxon>Sclerotinia</taxon>
    </lineage>
</organism>
<dbReference type="SUPFAM" id="SSF103473">
    <property type="entry name" value="MFS general substrate transporter"/>
    <property type="match status" value="1"/>
</dbReference>
<reference evidence="7" key="1">
    <citation type="journal article" date="2011" name="PLoS Genet.">
        <title>Genomic analysis of the necrotrophic fungal pathogens Sclerotinia sclerotiorum and Botrytis cinerea.</title>
        <authorList>
            <person name="Amselem J."/>
            <person name="Cuomo C.A."/>
            <person name="van Kan J.A."/>
            <person name="Viaud M."/>
            <person name="Benito E.P."/>
            <person name="Couloux A."/>
            <person name="Coutinho P.M."/>
            <person name="de Vries R.P."/>
            <person name="Dyer P.S."/>
            <person name="Fillinger S."/>
            <person name="Fournier E."/>
            <person name="Gout L."/>
            <person name="Hahn M."/>
            <person name="Kohn L."/>
            <person name="Lapalu N."/>
            <person name="Plummer K.M."/>
            <person name="Pradier J.M."/>
            <person name="Quevillon E."/>
            <person name="Sharon A."/>
            <person name="Simon A."/>
            <person name="ten Have A."/>
            <person name="Tudzynski B."/>
            <person name="Tudzynski P."/>
            <person name="Wincker P."/>
            <person name="Andrew M."/>
            <person name="Anthouard V."/>
            <person name="Beever R.E."/>
            <person name="Beffa R."/>
            <person name="Benoit I."/>
            <person name="Bouzid O."/>
            <person name="Brault B."/>
            <person name="Chen Z."/>
            <person name="Choquer M."/>
            <person name="Collemare J."/>
            <person name="Cotton P."/>
            <person name="Danchin E.G."/>
            <person name="Da Silva C."/>
            <person name="Gautier A."/>
            <person name="Giraud C."/>
            <person name="Giraud T."/>
            <person name="Gonzalez C."/>
            <person name="Grossetete S."/>
            <person name="Guldener U."/>
            <person name="Henrissat B."/>
            <person name="Howlett B.J."/>
            <person name="Kodira C."/>
            <person name="Kretschmer M."/>
            <person name="Lappartient A."/>
            <person name="Leroch M."/>
            <person name="Levis C."/>
            <person name="Mauceli E."/>
            <person name="Neuveglise C."/>
            <person name="Oeser B."/>
            <person name="Pearson M."/>
            <person name="Poulain J."/>
            <person name="Poussereau N."/>
            <person name="Quesneville H."/>
            <person name="Rascle C."/>
            <person name="Schumacher J."/>
            <person name="Segurens B."/>
            <person name="Sexton A."/>
            <person name="Silva E."/>
            <person name="Sirven C."/>
            <person name="Soanes D.M."/>
            <person name="Talbot N.J."/>
            <person name="Templeton M."/>
            <person name="Yandava C."/>
            <person name="Yarden O."/>
            <person name="Zeng Q."/>
            <person name="Rollins J.A."/>
            <person name="Lebrun M.H."/>
            <person name="Dickman M."/>
        </authorList>
    </citation>
    <scope>NUCLEOTIDE SEQUENCE [LARGE SCALE GENOMIC DNA]</scope>
    <source>
        <strain evidence="7">ATCC 18683 / 1980 / Ss-1</strain>
    </source>
</reference>
<dbReference type="InterPro" id="IPR036259">
    <property type="entry name" value="MFS_trans_sf"/>
</dbReference>
<protein>
    <recommendedName>
        <fullName evidence="8">Major facilitator superfamily (MFS) profile domain-containing protein</fullName>
    </recommendedName>
</protein>
<evidence type="ECO:0000256" key="1">
    <source>
        <dbReference type="ARBA" id="ARBA00004370"/>
    </source>
</evidence>
<dbReference type="AlphaFoldDB" id="A7EZT9"/>
<proteinExistence type="predicted"/>
<evidence type="ECO:0000313" key="6">
    <source>
        <dbReference type="EMBL" id="EDN94981.1"/>
    </source>
</evidence>
<dbReference type="GeneID" id="5484268"/>
<keyword evidence="7" id="KW-1185">Reference proteome</keyword>
<accession>A7EZT9</accession>
<evidence type="ECO:0000256" key="5">
    <source>
        <dbReference type="SAM" id="Phobius"/>
    </source>
</evidence>
<keyword evidence="2 5" id="KW-0812">Transmembrane</keyword>
<dbReference type="InParanoid" id="A7EZT9"/>
<dbReference type="GO" id="GO:0022857">
    <property type="term" value="F:transmembrane transporter activity"/>
    <property type="evidence" value="ECO:0007669"/>
    <property type="project" value="InterPro"/>
</dbReference>
<feature type="transmembrane region" description="Helical" evidence="5">
    <location>
        <begin position="42"/>
        <end position="64"/>
    </location>
</feature>
<keyword evidence="4 5" id="KW-0472">Membrane</keyword>
<gene>
    <name evidence="6" type="ORF">SS1G_10856</name>
</gene>
<name>A7EZT9_SCLS1</name>
<evidence type="ECO:0000256" key="4">
    <source>
        <dbReference type="ARBA" id="ARBA00023136"/>
    </source>
</evidence>
<evidence type="ECO:0000256" key="3">
    <source>
        <dbReference type="ARBA" id="ARBA00022989"/>
    </source>
</evidence>
<dbReference type="KEGG" id="ssl:SS1G_10856"/>
<sequence length="86" mass="9160">MSVLAEGGETLRTDYHTILMVQKGGVNSTGFKDTFGNPDPTITGLIVAIYEIGCFLGSVATSVFGENIGRKKSIAIGVMSVCNFRR</sequence>
<dbReference type="InterPro" id="IPR005828">
    <property type="entry name" value="MFS_sugar_transport-like"/>
</dbReference>
<dbReference type="Gene3D" id="1.20.1250.20">
    <property type="entry name" value="MFS general substrate transporter like domains"/>
    <property type="match status" value="1"/>
</dbReference>
<dbReference type="GO" id="GO:0016020">
    <property type="term" value="C:membrane"/>
    <property type="evidence" value="ECO:0007669"/>
    <property type="project" value="UniProtKB-SubCell"/>
</dbReference>
<comment type="subcellular location">
    <subcellularLocation>
        <location evidence="1">Membrane</location>
    </subcellularLocation>
</comment>
<dbReference type="RefSeq" id="XP_001588409.1">
    <property type="nucleotide sequence ID" value="XM_001588359.1"/>
</dbReference>
<evidence type="ECO:0008006" key="8">
    <source>
        <dbReference type="Google" id="ProtNLM"/>
    </source>
</evidence>
<evidence type="ECO:0000313" key="7">
    <source>
        <dbReference type="Proteomes" id="UP000001312"/>
    </source>
</evidence>
<keyword evidence="3 5" id="KW-1133">Transmembrane helix</keyword>
<evidence type="ECO:0000256" key="2">
    <source>
        <dbReference type="ARBA" id="ARBA00022692"/>
    </source>
</evidence>
<dbReference type="Pfam" id="PF00083">
    <property type="entry name" value="Sugar_tr"/>
    <property type="match status" value="1"/>
</dbReference>